<dbReference type="PRINTS" id="PR00773">
    <property type="entry name" value="GRPEPROTEIN"/>
</dbReference>
<dbReference type="GO" id="GO:0051087">
    <property type="term" value="F:protein-folding chaperone binding"/>
    <property type="evidence" value="ECO:0007669"/>
    <property type="project" value="InterPro"/>
</dbReference>
<dbReference type="GO" id="GO:0006457">
    <property type="term" value="P:protein folding"/>
    <property type="evidence" value="ECO:0007669"/>
    <property type="project" value="InterPro"/>
</dbReference>
<dbReference type="PANTHER" id="PTHR21237">
    <property type="entry name" value="GRPE PROTEIN"/>
    <property type="match status" value="1"/>
</dbReference>
<comment type="caution">
    <text evidence="6">The sequence shown here is derived from an EMBL/GenBank/DDBJ whole genome shotgun (WGS) entry which is preliminary data.</text>
</comment>
<dbReference type="InterPro" id="IPR013805">
    <property type="entry name" value="GrpE_CC"/>
</dbReference>
<dbReference type="HAMAP" id="MF_01151">
    <property type="entry name" value="GrpE"/>
    <property type="match status" value="1"/>
</dbReference>
<dbReference type="Pfam" id="PF01025">
    <property type="entry name" value="GrpE"/>
    <property type="match status" value="1"/>
</dbReference>
<sequence length="183" mass="20518">MDEIFDEFQQVNEARQNHKNETEGIEPETVTPEVAADDKLKEELALANDKFLRLYAEFDNYKRRTSKERVELLQTAGKDVIVSLLPVLDDFERANRAIENATDVASVKEGVNLVHNKLKNLLTQKGLKEMASKGEVFDADIHEAVTNIPAPDPSLKGKIVDVLEEGYLLNDKVIRFAKVVVGA</sequence>
<proteinExistence type="inferred from homology"/>
<dbReference type="SUPFAM" id="SSF58014">
    <property type="entry name" value="Coiled-coil domain of nucleotide exchange factor GrpE"/>
    <property type="match status" value="1"/>
</dbReference>
<evidence type="ECO:0000256" key="3">
    <source>
        <dbReference type="HAMAP-Rule" id="MF_01151"/>
    </source>
</evidence>
<keyword evidence="3" id="KW-0963">Cytoplasm</keyword>
<dbReference type="Proteomes" id="UP000462014">
    <property type="component" value="Unassembled WGS sequence"/>
</dbReference>
<gene>
    <name evidence="3 6" type="primary">grpE</name>
    <name evidence="6" type="ORF">GO621_11485</name>
</gene>
<evidence type="ECO:0000313" key="7">
    <source>
        <dbReference type="Proteomes" id="UP000462014"/>
    </source>
</evidence>
<comment type="similarity">
    <text evidence="1 3 5">Belongs to the GrpE family.</text>
</comment>
<dbReference type="GO" id="GO:0005737">
    <property type="term" value="C:cytoplasm"/>
    <property type="evidence" value="ECO:0007669"/>
    <property type="project" value="UniProtKB-SubCell"/>
</dbReference>
<name>A0A7K1SXW5_9SPHI</name>
<keyword evidence="3 4" id="KW-0346">Stress response</keyword>
<dbReference type="GO" id="GO:0051082">
    <property type="term" value="F:unfolded protein binding"/>
    <property type="evidence" value="ECO:0007669"/>
    <property type="project" value="TreeGrafter"/>
</dbReference>
<protein>
    <recommendedName>
        <fullName evidence="3 4">Protein GrpE</fullName>
    </recommendedName>
    <alternativeName>
        <fullName evidence="3">HSP-70 cofactor</fullName>
    </alternativeName>
</protein>
<comment type="subunit">
    <text evidence="3">Homodimer.</text>
</comment>
<dbReference type="GO" id="GO:0000774">
    <property type="term" value="F:adenyl-nucleotide exchange factor activity"/>
    <property type="evidence" value="ECO:0007669"/>
    <property type="project" value="InterPro"/>
</dbReference>
<evidence type="ECO:0000313" key="6">
    <source>
        <dbReference type="EMBL" id="MVN22153.1"/>
    </source>
</evidence>
<dbReference type="PANTHER" id="PTHR21237:SF23">
    <property type="entry name" value="GRPE PROTEIN HOMOLOG, MITOCHONDRIAL"/>
    <property type="match status" value="1"/>
</dbReference>
<dbReference type="AlphaFoldDB" id="A0A7K1SXW5"/>
<comment type="function">
    <text evidence="3 4">Participates actively in the response to hyperosmotic and heat shock by preventing the aggregation of stress-denatured proteins, in association with DnaK and GrpE. It is the nucleotide exchange factor for DnaK and may function as a thermosensor. Unfolded proteins bind initially to DnaJ; upon interaction with the DnaJ-bound protein, DnaK hydrolyzes its bound ATP, resulting in the formation of a stable complex. GrpE releases ADP from DnaK; ATP binding to DnaK triggers the release of the substrate protein, thus completing the reaction cycle. Several rounds of ATP-dependent interactions between DnaJ, DnaK and GrpE are required for fully efficient folding.</text>
</comment>
<evidence type="ECO:0000256" key="5">
    <source>
        <dbReference type="RuleBase" id="RU004478"/>
    </source>
</evidence>
<comment type="subcellular location">
    <subcellularLocation>
        <location evidence="3">Cytoplasm</location>
    </subcellularLocation>
</comment>
<reference evidence="6 7" key="1">
    <citation type="submission" date="2019-12" db="EMBL/GenBank/DDBJ databases">
        <title>Mucilaginibacter sp. HMF7410 genome sequencing and assembly.</title>
        <authorList>
            <person name="Kang H."/>
            <person name="Cha I."/>
            <person name="Kim H."/>
            <person name="Joh K."/>
        </authorList>
    </citation>
    <scope>NUCLEOTIDE SEQUENCE [LARGE SCALE GENOMIC DNA]</scope>
    <source>
        <strain evidence="6 7">HMF7410</strain>
    </source>
</reference>
<dbReference type="PROSITE" id="PS01071">
    <property type="entry name" value="GRPE"/>
    <property type="match status" value="1"/>
</dbReference>
<evidence type="ECO:0000256" key="2">
    <source>
        <dbReference type="ARBA" id="ARBA00023186"/>
    </source>
</evidence>
<keyword evidence="7" id="KW-1185">Reference proteome</keyword>
<dbReference type="InterPro" id="IPR009012">
    <property type="entry name" value="GrpE_head"/>
</dbReference>
<dbReference type="Gene3D" id="2.30.22.10">
    <property type="entry name" value="Head domain of nucleotide exchange factor GrpE"/>
    <property type="match status" value="1"/>
</dbReference>
<organism evidence="6 7">
    <name type="scientific">Mucilaginibacter arboris</name>
    <dbReference type="NCBI Taxonomy" id="2682090"/>
    <lineage>
        <taxon>Bacteria</taxon>
        <taxon>Pseudomonadati</taxon>
        <taxon>Bacteroidota</taxon>
        <taxon>Sphingobacteriia</taxon>
        <taxon>Sphingobacteriales</taxon>
        <taxon>Sphingobacteriaceae</taxon>
        <taxon>Mucilaginibacter</taxon>
    </lineage>
</organism>
<accession>A0A7K1SXW5</accession>
<dbReference type="SUPFAM" id="SSF51064">
    <property type="entry name" value="Head domain of nucleotide exchange factor GrpE"/>
    <property type="match status" value="1"/>
</dbReference>
<keyword evidence="2 3" id="KW-0143">Chaperone</keyword>
<evidence type="ECO:0000256" key="1">
    <source>
        <dbReference type="ARBA" id="ARBA00009054"/>
    </source>
</evidence>
<evidence type="ECO:0000256" key="4">
    <source>
        <dbReference type="RuleBase" id="RU000639"/>
    </source>
</evidence>
<dbReference type="EMBL" id="WPIK01000009">
    <property type="protein sequence ID" value="MVN22153.1"/>
    <property type="molecule type" value="Genomic_DNA"/>
</dbReference>
<dbReference type="GO" id="GO:0042803">
    <property type="term" value="F:protein homodimerization activity"/>
    <property type="evidence" value="ECO:0007669"/>
    <property type="project" value="InterPro"/>
</dbReference>
<dbReference type="Gene3D" id="3.90.20.20">
    <property type="match status" value="1"/>
</dbReference>
<dbReference type="CDD" id="cd00446">
    <property type="entry name" value="GrpE"/>
    <property type="match status" value="1"/>
</dbReference>
<dbReference type="InterPro" id="IPR000740">
    <property type="entry name" value="GrpE"/>
</dbReference>